<dbReference type="PANTHER" id="PTHR11260:SF711">
    <property type="entry name" value="GLUTATHIONE S-TRANSFERASE U9"/>
    <property type="match status" value="1"/>
</dbReference>
<dbReference type="SFLD" id="SFLDG00358">
    <property type="entry name" value="Main_(cytGST)"/>
    <property type="match status" value="1"/>
</dbReference>
<dbReference type="GO" id="GO:0006749">
    <property type="term" value="P:glutathione metabolic process"/>
    <property type="evidence" value="ECO:0007669"/>
    <property type="project" value="TreeGrafter"/>
</dbReference>
<dbReference type="InterPro" id="IPR004045">
    <property type="entry name" value="Glutathione_S-Trfase_N"/>
</dbReference>
<dbReference type="SUPFAM" id="SSF52833">
    <property type="entry name" value="Thioredoxin-like"/>
    <property type="match status" value="1"/>
</dbReference>
<dbReference type="GO" id="GO:0005829">
    <property type="term" value="C:cytosol"/>
    <property type="evidence" value="ECO:0007669"/>
    <property type="project" value="UniProtKB-SubCell"/>
</dbReference>
<comment type="catalytic activity">
    <reaction evidence="2 3">
        <text>RX + glutathione = an S-substituted glutathione + a halide anion + H(+)</text>
        <dbReference type="Rhea" id="RHEA:16437"/>
        <dbReference type="ChEBI" id="CHEBI:15378"/>
        <dbReference type="ChEBI" id="CHEBI:16042"/>
        <dbReference type="ChEBI" id="CHEBI:17792"/>
        <dbReference type="ChEBI" id="CHEBI:57925"/>
        <dbReference type="ChEBI" id="CHEBI:90779"/>
        <dbReference type="EC" id="2.5.1.18"/>
    </reaction>
</comment>
<dbReference type="Proteomes" id="UP001370490">
    <property type="component" value="Unassembled WGS sequence"/>
</dbReference>
<comment type="caution">
    <text evidence="5">The sequence shown here is derived from an EMBL/GenBank/DDBJ whole genome shotgun (WGS) entry which is preliminary data.</text>
</comment>
<reference evidence="5 6" key="1">
    <citation type="submission" date="2023-12" db="EMBL/GenBank/DDBJ databases">
        <title>A high-quality genome assembly for Dillenia turbinata (Dilleniales).</title>
        <authorList>
            <person name="Chanderbali A."/>
        </authorList>
    </citation>
    <scope>NUCLEOTIDE SEQUENCE [LARGE SCALE GENOMIC DNA]</scope>
    <source>
        <strain evidence="5">LSX21</strain>
        <tissue evidence="5">Leaf</tissue>
    </source>
</reference>
<dbReference type="PANTHER" id="PTHR11260">
    <property type="entry name" value="GLUTATHIONE S-TRANSFERASE, GST, SUPERFAMILY, GST DOMAIN CONTAINING"/>
    <property type="match status" value="1"/>
</dbReference>
<protein>
    <recommendedName>
        <fullName evidence="3">Glutathione S-transferase</fullName>
        <ecNumber evidence="3">2.5.1.18</ecNumber>
    </recommendedName>
</protein>
<dbReference type="GO" id="GO:0004364">
    <property type="term" value="F:glutathione transferase activity"/>
    <property type="evidence" value="ECO:0007669"/>
    <property type="project" value="UniProtKB-UniRule"/>
</dbReference>
<evidence type="ECO:0000256" key="2">
    <source>
        <dbReference type="ARBA" id="ARBA00047960"/>
    </source>
</evidence>
<dbReference type="InterPro" id="IPR036249">
    <property type="entry name" value="Thioredoxin-like_sf"/>
</dbReference>
<dbReference type="Pfam" id="PF02798">
    <property type="entry name" value="GST_N"/>
    <property type="match status" value="1"/>
</dbReference>
<dbReference type="EMBL" id="JBAMMX010000024">
    <property type="protein sequence ID" value="KAK6916243.1"/>
    <property type="molecule type" value="Genomic_DNA"/>
</dbReference>
<dbReference type="Gene3D" id="3.40.30.10">
    <property type="entry name" value="Glutaredoxin"/>
    <property type="match status" value="1"/>
</dbReference>
<dbReference type="EC" id="2.5.1.18" evidence="3"/>
<evidence type="ECO:0000256" key="3">
    <source>
        <dbReference type="RuleBase" id="RU369102"/>
    </source>
</evidence>
<gene>
    <name evidence="5" type="ORF">RJ641_019104</name>
</gene>
<dbReference type="FunFam" id="3.40.30.10:FF:000014">
    <property type="entry name" value="Tau class glutathione S-transferase"/>
    <property type="match status" value="1"/>
</dbReference>
<dbReference type="CDD" id="cd03058">
    <property type="entry name" value="GST_N_Tau"/>
    <property type="match status" value="1"/>
</dbReference>
<keyword evidence="3" id="KW-0963">Cytoplasm</keyword>
<comment type="similarity">
    <text evidence="3">Belongs to the GST superfamily.</text>
</comment>
<evidence type="ECO:0000256" key="1">
    <source>
        <dbReference type="ARBA" id="ARBA00022679"/>
    </source>
</evidence>
<dbReference type="InterPro" id="IPR040079">
    <property type="entry name" value="Glutathione_S-Trfase"/>
</dbReference>
<organism evidence="5 6">
    <name type="scientific">Dillenia turbinata</name>
    <dbReference type="NCBI Taxonomy" id="194707"/>
    <lineage>
        <taxon>Eukaryota</taxon>
        <taxon>Viridiplantae</taxon>
        <taxon>Streptophyta</taxon>
        <taxon>Embryophyta</taxon>
        <taxon>Tracheophyta</taxon>
        <taxon>Spermatophyta</taxon>
        <taxon>Magnoliopsida</taxon>
        <taxon>eudicotyledons</taxon>
        <taxon>Gunneridae</taxon>
        <taxon>Pentapetalae</taxon>
        <taxon>Dilleniales</taxon>
        <taxon>Dilleniaceae</taxon>
        <taxon>Dillenia</taxon>
    </lineage>
</organism>
<keyword evidence="6" id="KW-1185">Reference proteome</keyword>
<dbReference type="Gene3D" id="1.20.1050.10">
    <property type="match status" value="1"/>
</dbReference>
<proteinExistence type="inferred from homology"/>
<dbReference type="AlphaFoldDB" id="A0AAN8UUR0"/>
<name>A0AAN8UUR0_9MAGN</name>
<evidence type="ECO:0000313" key="6">
    <source>
        <dbReference type="Proteomes" id="UP001370490"/>
    </source>
</evidence>
<dbReference type="PROSITE" id="PS50404">
    <property type="entry name" value="GST_NTER"/>
    <property type="match status" value="1"/>
</dbReference>
<accession>A0AAN8UUR0</accession>
<evidence type="ECO:0000313" key="5">
    <source>
        <dbReference type="EMBL" id="KAK6916243.1"/>
    </source>
</evidence>
<evidence type="ECO:0000259" key="4">
    <source>
        <dbReference type="PROSITE" id="PS50404"/>
    </source>
</evidence>
<sequence length="134" mass="15339">MWASPFAKRVEVALKIKSIPYEWVEKDLKNKSDLLIKYNPIHRKVPVLVHNGKPISESLVILEYIDETWTNSPRFMPSDPYKRSKLRFWANFIDQQSPSAAARPGLDLADPSVLSFRKPCSRGSHLIHLVVVGD</sequence>
<dbReference type="InterPro" id="IPR045073">
    <property type="entry name" value="Omega/Tau-like"/>
</dbReference>
<dbReference type="SFLD" id="SFLDS00019">
    <property type="entry name" value="Glutathione_Transferase_(cytos"/>
    <property type="match status" value="1"/>
</dbReference>
<keyword evidence="1 3" id="KW-0808">Transferase</keyword>
<comment type="function">
    <text evidence="3">Is involved in the conjugation of reduced glutathione to a wide number of exogenous and endogenous hydrophobic electrophiles.</text>
</comment>
<comment type="subcellular location">
    <subcellularLocation>
        <location evidence="3">Cytoplasm</location>
        <location evidence="3">Cytosol</location>
    </subcellularLocation>
</comment>
<feature type="domain" description="GST N-terminal" evidence="4">
    <location>
        <begin position="1"/>
        <end position="73"/>
    </location>
</feature>